<evidence type="ECO:0000313" key="3">
    <source>
        <dbReference type="Proteomes" id="UP000093044"/>
    </source>
</evidence>
<keyword evidence="3" id="KW-1185">Reference proteome</keyword>
<name>A0A1B2I8X9_9BACT</name>
<dbReference type="EMBL" id="CP016757">
    <property type="protein sequence ID" value="ANZ46395.1"/>
    <property type="molecule type" value="Genomic_DNA"/>
</dbReference>
<dbReference type="AlphaFoldDB" id="A0A1B2I8X9"/>
<dbReference type="STRING" id="1197717.BED41_15575"/>
<keyword evidence="1" id="KW-1133">Transmembrane helix</keyword>
<proteinExistence type="predicted"/>
<keyword evidence="1" id="KW-0812">Transmembrane</keyword>
<evidence type="ECO:0000313" key="2">
    <source>
        <dbReference type="EMBL" id="ANZ46395.1"/>
    </source>
</evidence>
<sequence>MSLQFVNIKIILFGITAMSSYILPYYRSLPAVTGFILMLAASGFIGNCCWAVFGAALNASPSQRAVRQFLTAYYFLFKIISKVDKTISLC</sequence>
<dbReference type="KEGG" id="cpor:BED41_15575"/>
<protein>
    <submittedName>
        <fullName evidence="2">Uncharacterized protein</fullName>
    </submittedName>
</protein>
<keyword evidence="1" id="KW-0472">Membrane</keyword>
<dbReference type="Proteomes" id="UP000093044">
    <property type="component" value="Chromosome"/>
</dbReference>
<evidence type="ECO:0000256" key="1">
    <source>
        <dbReference type="SAM" id="Phobius"/>
    </source>
</evidence>
<feature type="transmembrane region" description="Helical" evidence="1">
    <location>
        <begin position="7"/>
        <end position="26"/>
    </location>
</feature>
<feature type="transmembrane region" description="Helical" evidence="1">
    <location>
        <begin position="32"/>
        <end position="57"/>
    </location>
</feature>
<accession>A0A1B2I8X9</accession>
<dbReference type="OrthoDB" id="198428at2"/>
<gene>
    <name evidence="2" type="ORF">BED41_15575</name>
</gene>
<organism evidence="2 3">
    <name type="scientific">Cloacibacillus porcorum</name>
    <dbReference type="NCBI Taxonomy" id="1197717"/>
    <lineage>
        <taxon>Bacteria</taxon>
        <taxon>Thermotogati</taxon>
        <taxon>Synergistota</taxon>
        <taxon>Synergistia</taxon>
        <taxon>Synergistales</taxon>
        <taxon>Synergistaceae</taxon>
        <taxon>Cloacibacillus</taxon>
    </lineage>
</organism>
<reference evidence="2" key="1">
    <citation type="submission" date="2016-08" db="EMBL/GenBank/DDBJ databases">
        <title>Complete genome of Cloacibacillus porcorum.</title>
        <authorList>
            <person name="Looft T."/>
            <person name="Bayles D.O."/>
            <person name="Alt D.P."/>
        </authorList>
    </citation>
    <scope>NUCLEOTIDE SEQUENCE [LARGE SCALE GENOMIC DNA]</scope>
    <source>
        <strain evidence="2">CL-84</strain>
    </source>
</reference>